<dbReference type="OrthoDB" id="9803968at2"/>
<dbReference type="HOGENOM" id="CLU_000022_45_5_11"/>
<reference evidence="7 8" key="1">
    <citation type="journal article" date="2014" name="Int. J. Syst. Evol. Microbiol.">
        <title>Rhodoluna lacicola gen. nov., sp. nov., a planktonic freshwater bacterium with stream-lined genome.</title>
        <authorList>
            <person name="Hahn M."/>
            <person name="Schmidt J."/>
            <person name="Taipale S.J."/>
            <person name="Doolittle W.F."/>
            <person name="Koll U."/>
        </authorList>
    </citation>
    <scope>NUCLEOTIDE SEQUENCE [LARGE SCALE GENOMIC DNA]</scope>
    <source>
        <strain evidence="7 8">MWH-Ta8</strain>
    </source>
</reference>
<evidence type="ECO:0000256" key="5">
    <source>
        <dbReference type="ARBA" id="ARBA00032875"/>
    </source>
</evidence>
<accession>A0A060JNC5</accession>
<protein>
    <recommendedName>
        <fullName evidence="5">Acyl-CoA synthetase</fullName>
    </recommendedName>
</protein>
<dbReference type="PATRIC" id="fig|529884.3.peg.839"/>
<keyword evidence="2 7" id="KW-0436">Ligase</keyword>
<comment type="similarity">
    <text evidence="1">Belongs to the ATP-dependent AMP-binding enzyme family.</text>
</comment>
<dbReference type="InterPro" id="IPR000873">
    <property type="entry name" value="AMP-dep_synth/lig_dom"/>
</dbReference>
<dbReference type="GO" id="GO:0016020">
    <property type="term" value="C:membrane"/>
    <property type="evidence" value="ECO:0007669"/>
    <property type="project" value="TreeGrafter"/>
</dbReference>
<keyword evidence="3" id="KW-0276">Fatty acid metabolism</keyword>
<dbReference type="RefSeq" id="WP_038502617.1">
    <property type="nucleotide sequence ID" value="NZ_CP007490.1"/>
</dbReference>
<dbReference type="Proteomes" id="UP000067708">
    <property type="component" value="Chromosome"/>
</dbReference>
<sequence>MQSYDVPPIVVSDPTENITDLLANRVKLTPNLNLFAIESKPGVWLDLTAKQFEDKVIAVAKGLVAAGIQPGQSVAIMSRTRFEWALIDFALWYAGAVPVPIYESSAPSQIEWILSDADCVALFVENDEHQSRFEEIKNSAPLCRQVWNIEGGAIEQLEKIGKEITDETIEMRRKSSGLFDLATIIYTSGTTGKPKGCELLHRGFVELSKNATLEISEVVNPSHSTLLFLPLAHVFARFISVLCVHGGVKVGHQPDSKNVAPAMQSFKPHFLLAVPRVFEKVYNSAEQKAEAGGKGKIFRKAAYTAIAYSKALDTPTGPSLGLKIQHALFDKLVYKKLRAAMGGRVKYAVSGGGPLGARLGHFYRAIGLTVLEGYGLTETTAPVSIGRPNKLRIGKVGLMLPGTGIKIADDGEILLRGNNILRGYWRNPTATAAAFDGEWFKSGDIGEIDDEGFISITGRKKELIVTAGGKNVAPATLEDPLRANPLVGQAIVIGDQKPFVAALISLDPEMLPIWLGNNGLDKSLSLAQAAKEPKVLAEIQIAVDRVNKNFSKAESIRKFTIIGQELSEETGHLTPSLKIKREAVMRDFGPAIDEIYQSGPVTGEIIS</sequence>
<dbReference type="AlphaFoldDB" id="A0A060JNC5"/>
<evidence type="ECO:0000256" key="4">
    <source>
        <dbReference type="ARBA" id="ARBA00023098"/>
    </source>
</evidence>
<dbReference type="GO" id="GO:0004467">
    <property type="term" value="F:long-chain fatty acid-CoA ligase activity"/>
    <property type="evidence" value="ECO:0007669"/>
    <property type="project" value="TreeGrafter"/>
</dbReference>
<feature type="domain" description="AMP-dependent synthetase/ligase" evidence="6">
    <location>
        <begin position="44"/>
        <end position="425"/>
    </location>
</feature>
<dbReference type="PANTHER" id="PTHR43272">
    <property type="entry name" value="LONG-CHAIN-FATTY-ACID--COA LIGASE"/>
    <property type="match status" value="1"/>
</dbReference>
<gene>
    <name evidence="7" type="ORF">Rhola_00008770</name>
</gene>
<dbReference type="InterPro" id="IPR020845">
    <property type="entry name" value="AMP-binding_CS"/>
</dbReference>
<dbReference type="PANTHER" id="PTHR43272:SF32">
    <property type="entry name" value="AMP-DEPENDENT SYNTHETASE_LIGASE DOMAIN-CONTAINING PROTEIN"/>
    <property type="match status" value="1"/>
</dbReference>
<evidence type="ECO:0000259" key="6">
    <source>
        <dbReference type="Pfam" id="PF00501"/>
    </source>
</evidence>
<dbReference type="KEGG" id="rla:Rhola_00008770"/>
<name>A0A060JNC5_9MICO</name>
<dbReference type="STRING" id="529884.Rhola_00008770"/>
<dbReference type="Gene3D" id="3.40.50.12780">
    <property type="entry name" value="N-terminal domain of ligase-like"/>
    <property type="match status" value="1"/>
</dbReference>
<organism evidence="7 8">
    <name type="scientific">Rhodoluna lacicola</name>
    <dbReference type="NCBI Taxonomy" id="529884"/>
    <lineage>
        <taxon>Bacteria</taxon>
        <taxon>Bacillati</taxon>
        <taxon>Actinomycetota</taxon>
        <taxon>Actinomycetes</taxon>
        <taxon>Micrococcales</taxon>
        <taxon>Microbacteriaceae</taxon>
        <taxon>Luna cluster</taxon>
        <taxon>Luna-1 subcluster</taxon>
        <taxon>Rhodoluna</taxon>
    </lineage>
</organism>
<evidence type="ECO:0000313" key="7">
    <source>
        <dbReference type="EMBL" id="AIC47679.1"/>
    </source>
</evidence>
<dbReference type="Pfam" id="PF23562">
    <property type="entry name" value="AMP-binding_C_3"/>
    <property type="match status" value="1"/>
</dbReference>
<dbReference type="eggNOG" id="COG1022">
    <property type="taxonomic scope" value="Bacteria"/>
</dbReference>
<keyword evidence="8" id="KW-1185">Reference proteome</keyword>
<dbReference type="EMBL" id="CP007490">
    <property type="protein sequence ID" value="AIC47679.1"/>
    <property type="molecule type" value="Genomic_DNA"/>
</dbReference>
<proteinExistence type="inferred from homology"/>
<keyword evidence="4" id="KW-0443">Lipid metabolism</keyword>
<dbReference type="Pfam" id="PF00501">
    <property type="entry name" value="AMP-binding"/>
    <property type="match status" value="1"/>
</dbReference>
<dbReference type="CDD" id="cd05907">
    <property type="entry name" value="VL_LC_FACS_like"/>
    <property type="match status" value="1"/>
</dbReference>
<evidence type="ECO:0000256" key="2">
    <source>
        <dbReference type="ARBA" id="ARBA00022598"/>
    </source>
</evidence>
<dbReference type="PROSITE" id="PS00455">
    <property type="entry name" value="AMP_BINDING"/>
    <property type="match status" value="1"/>
</dbReference>
<dbReference type="SUPFAM" id="SSF56801">
    <property type="entry name" value="Acetyl-CoA synthetase-like"/>
    <property type="match status" value="1"/>
</dbReference>
<dbReference type="InterPro" id="IPR042099">
    <property type="entry name" value="ANL_N_sf"/>
</dbReference>
<evidence type="ECO:0000256" key="3">
    <source>
        <dbReference type="ARBA" id="ARBA00022832"/>
    </source>
</evidence>
<evidence type="ECO:0000256" key="1">
    <source>
        <dbReference type="ARBA" id="ARBA00006432"/>
    </source>
</evidence>
<evidence type="ECO:0000313" key="8">
    <source>
        <dbReference type="Proteomes" id="UP000067708"/>
    </source>
</evidence>